<keyword evidence="11" id="KW-1185">Reference proteome</keyword>
<keyword evidence="4" id="KW-0378">Hydrolase</keyword>
<evidence type="ECO:0000256" key="4">
    <source>
        <dbReference type="ARBA" id="ARBA00022801"/>
    </source>
</evidence>
<comment type="cofactor">
    <cofactor evidence="8">
        <name>Zn(2+)</name>
        <dbReference type="ChEBI" id="CHEBI:29105"/>
    </cofactor>
</comment>
<keyword evidence="7" id="KW-0106">Calcium</keyword>
<comment type="similarity">
    <text evidence="2">Belongs to the alkaline ceramidase family.</text>
</comment>
<evidence type="ECO:0000256" key="1">
    <source>
        <dbReference type="ARBA" id="ARBA00004141"/>
    </source>
</evidence>
<feature type="transmembrane region" description="Helical" evidence="9">
    <location>
        <begin position="60"/>
        <end position="80"/>
    </location>
</feature>
<keyword evidence="5 9" id="KW-1133">Transmembrane helix</keyword>
<feature type="transmembrane region" description="Helical" evidence="9">
    <location>
        <begin position="92"/>
        <end position="111"/>
    </location>
</feature>
<dbReference type="GO" id="GO:0046872">
    <property type="term" value="F:metal ion binding"/>
    <property type="evidence" value="ECO:0007669"/>
    <property type="project" value="UniProtKB-KW"/>
</dbReference>
<evidence type="ECO:0000256" key="6">
    <source>
        <dbReference type="ARBA" id="ARBA00023136"/>
    </source>
</evidence>
<dbReference type="GO" id="GO:0046514">
    <property type="term" value="P:ceramide catabolic process"/>
    <property type="evidence" value="ECO:0007669"/>
    <property type="project" value="TreeGrafter"/>
</dbReference>
<evidence type="ECO:0000313" key="11">
    <source>
        <dbReference type="Proteomes" id="UP000023152"/>
    </source>
</evidence>
<feature type="binding site" evidence="8">
    <location>
        <position position="257"/>
    </location>
    <ligand>
        <name>Zn(2+)</name>
        <dbReference type="ChEBI" id="CHEBI:29105"/>
        <note>catalytic</note>
    </ligand>
</feature>
<feature type="binding site" evidence="8">
    <location>
        <position position="261"/>
    </location>
    <ligand>
        <name>Zn(2+)</name>
        <dbReference type="ChEBI" id="CHEBI:29105"/>
        <note>catalytic</note>
    </ligand>
</feature>
<feature type="binding site" evidence="7">
    <location>
        <position position="59"/>
    </location>
    <ligand>
        <name>Ca(2+)</name>
        <dbReference type="ChEBI" id="CHEBI:29108"/>
    </ligand>
</feature>
<keyword evidence="8" id="KW-0862">Zinc</keyword>
<evidence type="ECO:0000256" key="5">
    <source>
        <dbReference type="ARBA" id="ARBA00022989"/>
    </source>
</evidence>
<dbReference type="EMBL" id="ASPP01005740">
    <property type="protein sequence ID" value="ETO29984.1"/>
    <property type="molecule type" value="Genomic_DNA"/>
</dbReference>
<organism evidence="10 11">
    <name type="scientific">Reticulomyxa filosa</name>
    <dbReference type="NCBI Taxonomy" id="46433"/>
    <lineage>
        <taxon>Eukaryota</taxon>
        <taxon>Sar</taxon>
        <taxon>Rhizaria</taxon>
        <taxon>Retaria</taxon>
        <taxon>Foraminifera</taxon>
        <taxon>Monothalamids</taxon>
        <taxon>Reticulomyxidae</taxon>
        <taxon>Reticulomyxa</taxon>
    </lineage>
</organism>
<feature type="transmembrane region" description="Helical" evidence="9">
    <location>
        <begin position="147"/>
        <end position="168"/>
    </location>
</feature>
<sequence length="369" mass="43431">MTSYLQDLWTYVQSINPQPDAPKRWNTINGGESHGFWGRVDSSVDWCEPNYVVTHYVAEFFNSLSSTPMIIWSILGMYYLYRFTTNEIKFHWCFLSLAIVGVGSTAFHGTLRFHAQLLDELPMLVTSFSCLYALLEMKTPPEKRANFFLLFSLVCICSVIEVTRYPFFFLKSVTFVNFPLKKYFKKLIFSYVILKLWYIFLFSYAIVVATVTLYTLVNLGDLSKKLFIAACLCYYGGWTLWILDQIYCEKVQPYHFHSFWHLGAGYGTYCWILGLVSMRQDFLKKQHKIELSNFLLPYLMCKPFNEEKERREEKKRMETIYSKKVQNASFIRYHCAFFLCLFLFLFVLVVFSTLRGTAQSTQNKNTKIN</sequence>
<dbReference type="PANTHER" id="PTHR46187:SF3">
    <property type="entry name" value="ALKALINE CERAMIDASE 3"/>
    <property type="match status" value="1"/>
</dbReference>
<feature type="binding site" evidence="7">
    <location>
        <position position="46"/>
    </location>
    <ligand>
        <name>Ca(2+)</name>
        <dbReference type="ChEBI" id="CHEBI:29108"/>
    </ligand>
</feature>
<dbReference type="OrthoDB" id="187171at2759"/>
<reference evidence="10 11" key="1">
    <citation type="journal article" date="2013" name="Curr. Biol.">
        <title>The Genome of the Foraminiferan Reticulomyxa filosa.</title>
        <authorList>
            <person name="Glockner G."/>
            <person name="Hulsmann N."/>
            <person name="Schleicher M."/>
            <person name="Noegel A.A."/>
            <person name="Eichinger L."/>
            <person name="Gallinger C."/>
            <person name="Pawlowski J."/>
            <person name="Sierra R."/>
            <person name="Euteneuer U."/>
            <person name="Pillet L."/>
            <person name="Moustafa A."/>
            <person name="Platzer M."/>
            <person name="Groth M."/>
            <person name="Szafranski K."/>
            <person name="Schliwa M."/>
        </authorList>
    </citation>
    <scope>NUCLEOTIDE SEQUENCE [LARGE SCALE GENOMIC DNA]</scope>
</reference>
<dbReference type="GO" id="GO:0016811">
    <property type="term" value="F:hydrolase activity, acting on carbon-nitrogen (but not peptide) bonds, in linear amides"/>
    <property type="evidence" value="ECO:0007669"/>
    <property type="project" value="InterPro"/>
</dbReference>
<proteinExistence type="inferred from homology"/>
<feature type="transmembrane region" description="Helical" evidence="9">
    <location>
        <begin position="226"/>
        <end position="247"/>
    </location>
</feature>
<feature type="binding site" evidence="8">
    <location>
        <position position="108"/>
    </location>
    <ligand>
        <name>Zn(2+)</name>
        <dbReference type="ChEBI" id="CHEBI:29105"/>
        <note>catalytic</note>
    </ligand>
</feature>
<keyword evidence="3 9" id="KW-0812">Transmembrane</keyword>
<dbReference type="AlphaFoldDB" id="X6NVY4"/>
<dbReference type="GO" id="GO:0046513">
    <property type="term" value="P:ceramide biosynthetic process"/>
    <property type="evidence" value="ECO:0007669"/>
    <property type="project" value="TreeGrafter"/>
</dbReference>
<keyword evidence="7" id="KW-0479">Metal-binding</keyword>
<dbReference type="PANTHER" id="PTHR46187">
    <property type="entry name" value="ALKALINE CERAMIDASE 3"/>
    <property type="match status" value="1"/>
</dbReference>
<evidence type="ECO:0000256" key="8">
    <source>
        <dbReference type="PIRSR" id="PIRSR608901-2"/>
    </source>
</evidence>
<comment type="caution">
    <text evidence="10">The sequence shown here is derived from an EMBL/GenBank/DDBJ whole genome shotgun (WGS) entry which is preliminary data.</text>
</comment>
<dbReference type="GO" id="GO:0005789">
    <property type="term" value="C:endoplasmic reticulum membrane"/>
    <property type="evidence" value="ECO:0007669"/>
    <property type="project" value="TreeGrafter"/>
</dbReference>
<accession>X6NVY4</accession>
<dbReference type="Pfam" id="PF05875">
    <property type="entry name" value="Ceramidase"/>
    <property type="match status" value="1"/>
</dbReference>
<feature type="binding site" evidence="7">
    <location>
        <position position="50"/>
    </location>
    <ligand>
        <name>Ca(2+)</name>
        <dbReference type="ChEBI" id="CHEBI:29108"/>
    </ligand>
</feature>
<evidence type="ECO:0000256" key="7">
    <source>
        <dbReference type="PIRSR" id="PIRSR608901-1"/>
    </source>
</evidence>
<evidence type="ECO:0000313" key="10">
    <source>
        <dbReference type="EMBL" id="ETO29984.1"/>
    </source>
</evidence>
<evidence type="ECO:0000256" key="3">
    <source>
        <dbReference type="ARBA" id="ARBA00022692"/>
    </source>
</evidence>
<dbReference type="Proteomes" id="UP000023152">
    <property type="component" value="Unassembled WGS sequence"/>
</dbReference>
<dbReference type="InterPro" id="IPR008901">
    <property type="entry name" value="ACER"/>
</dbReference>
<dbReference type="OMA" id="METIYSK"/>
<comment type="subcellular location">
    <subcellularLocation>
        <location evidence="1">Membrane</location>
        <topology evidence="1">Multi-pass membrane protein</topology>
    </subcellularLocation>
</comment>
<evidence type="ECO:0008006" key="12">
    <source>
        <dbReference type="Google" id="ProtNLM"/>
    </source>
</evidence>
<gene>
    <name evidence="10" type="ORF">RFI_07136</name>
</gene>
<feature type="binding site" evidence="7">
    <location>
        <position position="45"/>
    </location>
    <ligand>
        <name>Ca(2+)</name>
        <dbReference type="ChEBI" id="CHEBI:29108"/>
    </ligand>
</feature>
<feature type="transmembrane region" description="Helical" evidence="9">
    <location>
        <begin position="188"/>
        <end position="214"/>
    </location>
</feature>
<feature type="transmembrane region" description="Helical" evidence="9">
    <location>
        <begin position="333"/>
        <end position="354"/>
    </location>
</feature>
<name>X6NVY4_RETFI</name>
<evidence type="ECO:0000256" key="2">
    <source>
        <dbReference type="ARBA" id="ARBA00009780"/>
    </source>
</evidence>
<keyword evidence="6 9" id="KW-0472">Membrane</keyword>
<feature type="binding site" evidence="7">
    <location>
        <position position="48"/>
    </location>
    <ligand>
        <name>Ca(2+)</name>
        <dbReference type="ChEBI" id="CHEBI:29108"/>
    </ligand>
</feature>
<evidence type="ECO:0000256" key="9">
    <source>
        <dbReference type="SAM" id="Phobius"/>
    </source>
</evidence>
<protein>
    <recommendedName>
        <fullName evidence="12">Alkaline ceramidase</fullName>
    </recommendedName>
</protein>
<feature type="transmembrane region" description="Helical" evidence="9">
    <location>
        <begin position="259"/>
        <end position="278"/>
    </location>
</feature>